<dbReference type="Pfam" id="PF13855">
    <property type="entry name" value="LRR_8"/>
    <property type="match status" value="1"/>
</dbReference>
<keyword evidence="5" id="KW-1185">Reference proteome</keyword>
<keyword evidence="3" id="KW-0732">Signal</keyword>
<evidence type="ECO:0008006" key="6">
    <source>
        <dbReference type="Google" id="ProtNLM"/>
    </source>
</evidence>
<gene>
    <name evidence="4" type="ORF">EGW08_006407</name>
</gene>
<dbReference type="InterPro" id="IPR032675">
    <property type="entry name" value="LRR_dom_sf"/>
</dbReference>
<feature type="chain" id="PRO_5019161313" description="LRRCT domain-containing protein" evidence="3">
    <location>
        <begin position="20"/>
        <end position="322"/>
    </location>
</feature>
<sequence>MMGVFLQFLTAILLVSVSSMGPCSKFNKYDAEVICEDLCLKEFPPMEGFTATTFKLNGNSFSRITDKTFPHGRAAEIQISRNDFPMIVEASAFHHVSSSLAVLKLQNVHFDFDEVFEPLVGLEALNTLEIGNMKYSRNLTVPFLDRETMNRLIRLDIVHSGVVSVQPEALDSDFPRLHHIGFSYNKLRYIPEGIKRVLSKSGLRSFELDLSHNFLDTLVQEWFPLDCTITDLNLAYNNIISIRLRALNNCQLLRKLDLEGNYGLHYISPSVFPSNCHLQPRMDISVQNSGLRNVEFVLRSCVGKVFYWNSNIPCTCRYISLL</sequence>
<name>A0A433TWD6_ELYCH</name>
<accession>A0A433TWD6</accession>
<organism evidence="4 5">
    <name type="scientific">Elysia chlorotica</name>
    <name type="common">Eastern emerald elysia</name>
    <name type="synonym">Sea slug</name>
    <dbReference type="NCBI Taxonomy" id="188477"/>
    <lineage>
        <taxon>Eukaryota</taxon>
        <taxon>Metazoa</taxon>
        <taxon>Spiralia</taxon>
        <taxon>Lophotrochozoa</taxon>
        <taxon>Mollusca</taxon>
        <taxon>Gastropoda</taxon>
        <taxon>Heterobranchia</taxon>
        <taxon>Euthyneura</taxon>
        <taxon>Panpulmonata</taxon>
        <taxon>Sacoglossa</taxon>
        <taxon>Placobranchoidea</taxon>
        <taxon>Plakobranchidae</taxon>
        <taxon>Elysia</taxon>
    </lineage>
</organism>
<proteinExistence type="predicted"/>
<dbReference type="AlphaFoldDB" id="A0A433TWD6"/>
<dbReference type="EMBL" id="RQTK01000158">
    <property type="protein sequence ID" value="RUS85855.1"/>
    <property type="molecule type" value="Genomic_DNA"/>
</dbReference>
<evidence type="ECO:0000313" key="5">
    <source>
        <dbReference type="Proteomes" id="UP000271974"/>
    </source>
</evidence>
<feature type="signal peptide" evidence="3">
    <location>
        <begin position="1"/>
        <end position="19"/>
    </location>
</feature>
<keyword evidence="2" id="KW-0677">Repeat</keyword>
<comment type="caution">
    <text evidence="4">The sequence shown here is derived from an EMBL/GenBank/DDBJ whole genome shotgun (WGS) entry which is preliminary data.</text>
</comment>
<evidence type="ECO:0000256" key="2">
    <source>
        <dbReference type="ARBA" id="ARBA00022737"/>
    </source>
</evidence>
<protein>
    <recommendedName>
        <fullName evidence="6">LRRCT domain-containing protein</fullName>
    </recommendedName>
</protein>
<dbReference type="InterPro" id="IPR050541">
    <property type="entry name" value="LRR_TM_domain-containing"/>
</dbReference>
<reference evidence="4 5" key="1">
    <citation type="submission" date="2019-01" db="EMBL/GenBank/DDBJ databases">
        <title>A draft genome assembly of the solar-powered sea slug Elysia chlorotica.</title>
        <authorList>
            <person name="Cai H."/>
            <person name="Li Q."/>
            <person name="Fang X."/>
            <person name="Li J."/>
            <person name="Curtis N.E."/>
            <person name="Altenburger A."/>
            <person name="Shibata T."/>
            <person name="Feng M."/>
            <person name="Maeda T."/>
            <person name="Schwartz J.A."/>
            <person name="Shigenobu S."/>
            <person name="Lundholm N."/>
            <person name="Nishiyama T."/>
            <person name="Yang H."/>
            <person name="Hasebe M."/>
            <person name="Li S."/>
            <person name="Pierce S.K."/>
            <person name="Wang J."/>
        </authorList>
    </citation>
    <scope>NUCLEOTIDE SEQUENCE [LARGE SCALE GENOMIC DNA]</scope>
    <source>
        <strain evidence="4">EC2010</strain>
        <tissue evidence="4">Whole organism of an adult</tissue>
    </source>
</reference>
<dbReference type="Proteomes" id="UP000271974">
    <property type="component" value="Unassembled WGS sequence"/>
</dbReference>
<dbReference type="GO" id="GO:0005886">
    <property type="term" value="C:plasma membrane"/>
    <property type="evidence" value="ECO:0007669"/>
    <property type="project" value="TreeGrafter"/>
</dbReference>
<dbReference type="PANTHER" id="PTHR24369">
    <property type="entry name" value="ANTIGEN BSP, PUTATIVE-RELATED"/>
    <property type="match status" value="1"/>
</dbReference>
<dbReference type="InterPro" id="IPR001611">
    <property type="entry name" value="Leu-rich_rpt"/>
</dbReference>
<evidence type="ECO:0000313" key="4">
    <source>
        <dbReference type="EMBL" id="RUS85855.1"/>
    </source>
</evidence>
<dbReference type="OrthoDB" id="694479at2759"/>
<dbReference type="SUPFAM" id="SSF52047">
    <property type="entry name" value="RNI-like"/>
    <property type="match status" value="1"/>
</dbReference>
<dbReference type="Gene3D" id="3.80.10.10">
    <property type="entry name" value="Ribonuclease Inhibitor"/>
    <property type="match status" value="1"/>
</dbReference>
<feature type="non-terminal residue" evidence="4">
    <location>
        <position position="322"/>
    </location>
</feature>
<keyword evidence="1" id="KW-0433">Leucine-rich repeat</keyword>
<dbReference type="PANTHER" id="PTHR24369:SF216">
    <property type="entry name" value="CD180 MOLECULE"/>
    <property type="match status" value="1"/>
</dbReference>
<evidence type="ECO:0000256" key="3">
    <source>
        <dbReference type="SAM" id="SignalP"/>
    </source>
</evidence>
<evidence type="ECO:0000256" key="1">
    <source>
        <dbReference type="ARBA" id="ARBA00022614"/>
    </source>
</evidence>